<reference evidence="7" key="1">
    <citation type="submission" date="2020-11" db="EMBL/GenBank/DDBJ databases">
        <authorList>
            <person name="Tran Van P."/>
        </authorList>
    </citation>
    <scope>NUCLEOTIDE SEQUENCE</scope>
</reference>
<keyword evidence="8" id="KW-1185">Reference proteome</keyword>
<keyword evidence="4 5" id="KW-0472">Membrane</keyword>
<evidence type="ECO:0000256" key="2">
    <source>
        <dbReference type="ARBA" id="ARBA00022692"/>
    </source>
</evidence>
<dbReference type="PANTHER" id="PTHR11132">
    <property type="entry name" value="SOLUTE CARRIER FAMILY 35"/>
    <property type="match status" value="1"/>
</dbReference>
<dbReference type="Pfam" id="PF03151">
    <property type="entry name" value="TPT"/>
    <property type="match status" value="1"/>
</dbReference>
<proteinExistence type="predicted"/>
<keyword evidence="2 5" id="KW-0812">Transmembrane</keyword>
<feature type="transmembrane region" description="Helical" evidence="5">
    <location>
        <begin position="36"/>
        <end position="57"/>
    </location>
</feature>
<sequence>EVVIVVTLYWFVSIAMVFLNKHLLSSGDVHLNAPLFVTFFQCLCALTITGVLSMLSAVNPRLFSAPPLSFKLSTARAVLPLSVMFVSMITFNNLCLKHVGVAFYFVGRSLTTVFNVLLTYAILRQRTSGPAIACCLTIILGFFLGVDQEGAAGSLSWWGVGYGVLASLFVSLNSIFTKDVLPAVGHSVWLLTFYNNANAVLLFAPLMIVTGEVSEVWNYSRLGDITFWNLMILGGAFGFAIGYVTGLQIKVTSPLTHNISGTAKACAQTVLATVWYDEHKSPMWWFSNLLVLLGSAAYTRIKQLEMKRSHEESHVSAADSDGAVAADKEKLLKSYV</sequence>
<dbReference type="AlphaFoldDB" id="A0A7R9LIB3"/>
<organism evidence="7">
    <name type="scientific">Medioppia subpectinata</name>
    <dbReference type="NCBI Taxonomy" id="1979941"/>
    <lineage>
        <taxon>Eukaryota</taxon>
        <taxon>Metazoa</taxon>
        <taxon>Ecdysozoa</taxon>
        <taxon>Arthropoda</taxon>
        <taxon>Chelicerata</taxon>
        <taxon>Arachnida</taxon>
        <taxon>Acari</taxon>
        <taxon>Acariformes</taxon>
        <taxon>Sarcoptiformes</taxon>
        <taxon>Oribatida</taxon>
        <taxon>Brachypylina</taxon>
        <taxon>Oppioidea</taxon>
        <taxon>Oppiidae</taxon>
        <taxon>Medioppia</taxon>
    </lineage>
</organism>
<comment type="subcellular location">
    <subcellularLocation>
        <location evidence="1">Membrane</location>
        <topology evidence="1">Multi-pass membrane protein</topology>
    </subcellularLocation>
</comment>
<dbReference type="InterPro" id="IPR050186">
    <property type="entry name" value="TPT_transporter"/>
</dbReference>
<dbReference type="Proteomes" id="UP000759131">
    <property type="component" value="Unassembled WGS sequence"/>
</dbReference>
<name>A0A7R9LIB3_9ACAR</name>
<keyword evidence="3 5" id="KW-1133">Transmembrane helix</keyword>
<gene>
    <name evidence="7" type="ORF">OSB1V03_LOCUS18428</name>
</gene>
<evidence type="ECO:0000313" key="8">
    <source>
        <dbReference type="Proteomes" id="UP000759131"/>
    </source>
</evidence>
<evidence type="ECO:0000256" key="3">
    <source>
        <dbReference type="ARBA" id="ARBA00022989"/>
    </source>
</evidence>
<evidence type="ECO:0000256" key="5">
    <source>
        <dbReference type="SAM" id="Phobius"/>
    </source>
</evidence>
<accession>A0A7R9LIB3</accession>
<evidence type="ECO:0000256" key="4">
    <source>
        <dbReference type="ARBA" id="ARBA00023136"/>
    </source>
</evidence>
<feature type="transmembrane region" description="Helical" evidence="5">
    <location>
        <begin position="188"/>
        <end position="213"/>
    </location>
</feature>
<feature type="domain" description="Sugar phosphate transporter" evidence="6">
    <location>
        <begin position="2"/>
        <end position="296"/>
    </location>
</feature>
<feature type="transmembrane region" description="Helical" evidence="5">
    <location>
        <begin position="155"/>
        <end position="176"/>
    </location>
</feature>
<feature type="transmembrane region" description="Helical" evidence="5">
    <location>
        <begin position="129"/>
        <end position="146"/>
    </location>
</feature>
<dbReference type="EMBL" id="CAJPIZ010024474">
    <property type="protein sequence ID" value="CAG2118476.1"/>
    <property type="molecule type" value="Genomic_DNA"/>
</dbReference>
<feature type="transmembrane region" description="Helical" evidence="5">
    <location>
        <begin position="102"/>
        <end position="123"/>
    </location>
</feature>
<dbReference type="OrthoDB" id="5547497at2759"/>
<dbReference type="InterPro" id="IPR004853">
    <property type="entry name" value="Sugar_P_trans_dom"/>
</dbReference>
<protein>
    <recommendedName>
        <fullName evidence="6">Sugar phosphate transporter domain-containing protein</fullName>
    </recommendedName>
</protein>
<evidence type="ECO:0000256" key="1">
    <source>
        <dbReference type="ARBA" id="ARBA00004141"/>
    </source>
</evidence>
<feature type="transmembrane region" description="Helical" evidence="5">
    <location>
        <begin position="225"/>
        <end position="245"/>
    </location>
</feature>
<dbReference type="EMBL" id="OC879049">
    <property type="protein sequence ID" value="CAD7640934.1"/>
    <property type="molecule type" value="Genomic_DNA"/>
</dbReference>
<feature type="transmembrane region" description="Helical" evidence="5">
    <location>
        <begin position="6"/>
        <end position="24"/>
    </location>
</feature>
<evidence type="ECO:0000259" key="6">
    <source>
        <dbReference type="Pfam" id="PF03151"/>
    </source>
</evidence>
<feature type="non-terminal residue" evidence="7">
    <location>
        <position position="1"/>
    </location>
</feature>
<feature type="transmembrane region" description="Helical" evidence="5">
    <location>
        <begin position="77"/>
        <end position="95"/>
    </location>
</feature>
<evidence type="ECO:0000313" key="7">
    <source>
        <dbReference type="EMBL" id="CAD7640934.1"/>
    </source>
</evidence>
<dbReference type="GO" id="GO:0016020">
    <property type="term" value="C:membrane"/>
    <property type="evidence" value="ECO:0007669"/>
    <property type="project" value="UniProtKB-SubCell"/>
</dbReference>